<dbReference type="CDD" id="cd02123">
    <property type="entry name" value="PA_C_RZF_like"/>
    <property type="match status" value="1"/>
</dbReference>
<evidence type="ECO:0000256" key="14">
    <source>
        <dbReference type="ARBA" id="ARBA00060484"/>
    </source>
</evidence>
<evidence type="ECO:0000313" key="19">
    <source>
        <dbReference type="EMBL" id="KAB2618183.1"/>
    </source>
</evidence>
<evidence type="ECO:0000259" key="18">
    <source>
        <dbReference type="PROSITE" id="PS50206"/>
    </source>
</evidence>
<keyword evidence="9 16" id="KW-1133">Transmembrane helix</keyword>
<dbReference type="InterPro" id="IPR001763">
    <property type="entry name" value="Rhodanese-like_dom"/>
</dbReference>
<dbReference type="PROSITE" id="PS50206">
    <property type="entry name" value="RHODANESE_3"/>
    <property type="match status" value="1"/>
</dbReference>
<dbReference type="InterPro" id="IPR044684">
    <property type="entry name" value="STR17/STR18/HARC1-like"/>
</dbReference>
<dbReference type="AlphaFoldDB" id="A0A5N5GU64"/>
<evidence type="ECO:0000256" key="16">
    <source>
        <dbReference type="SAM" id="Phobius"/>
    </source>
</evidence>
<dbReference type="Gene3D" id="3.50.30.30">
    <property type="match status" value="1"/>
</dbReference>
<dbReference type="FunFam" id="3.50.30.30:FF:000020">
    <property type="entry name" value="Receptor homology region transmembrane domain-and RING domain-containing protein 2"/>
    <property type="match status" value="1"/>
</dbReference>
<evidence type="ECO:0000256" key="13">
    <source>
        <dbReference type="ARBA" id="ARBA00046288"/>
    </source>
</evidence>
<evidence type="ECO:0000256" key="12">
    <source>
        <dbReference type="ARBA" id="ARBA00023180"/>
    </source>
</evidence>
<proteinExistence type="predicted"/>
<feature type="chain" id="PRO_5024455497" evidence="17">
    <location>
        <begin position="23"/>
        <end position="452"/>
    </location>
</feature>
<dbReference type="SUPFAM" id="SSF52025">
    <property type="entry name" value="PA domain"/>
    <property type="match status" value="1"/>
</dbReference>
<dbReference type="Pfam" id="PF00581">
    <property type="entry name" value="Rhodanese"/>
    <property type="match status" value="1"/>
</dbReference>
<dbReference type="SMART" id="SM00450">
    <property type="entry name" value="RHOD"/>
    <property type="match status" value="1"/>
</dbReference>
<dbReference type="InterPro" id="IPR044744">
    <property type="entry name" value="ZNRF4/RNF13/RNF167_PA"/>
</dbReference>
<keyword evidence="10 16" id="KW-0472">Membrane</keyword>
<evidence type="ECO:0000313" key="20">
    <source>
        <dbReference type="Proteomes" id="UP000327157"/>
    </source>
</evidence>
<feature type="transmembrane region" description="Helical" evidence="16">
    <location>
        <begin position="160"/>
        <end position="184"/>
    </location>
</feature>
<keyword evidence="12" id="KW-0325">Glycoprotein</keyword>
<dbReference type="Gene3D" id="3.40.250.10">
    <property type="entry name" value="Rhodanese-like domain"/>
    <property type="match status" value="1"/>
</dbReference>
<keyword evidence="5 17" id="KW-0732">Signal</keyword>
<dbReference type="GO" id="GO:0032586">
    <property type="term" value="C:protein storage vacuole membrane"/>
    <property type="evidence" value="ECO:0007669"/>
    <property type="project" value="UniProtKB-SubCell"/>
</dbReference>
<evidence type="ECO:0000256" key="5">
    <source>
        <dbReference type="ARBA" id="ARBA00022729"/>
    </source>
</evidence>
<feature type="region of interest" description="Disordered" evidence="15">
    <location>
        <begin position="421"/>
        <end position="452"/>
    </location>
</feature>
<keyword evidence="20" id="KW-1185">Reference proteome</keyword>
<reference evidence="19 20" key="1">
    <citation type="submission" date="2019-09" db="EMBL/GenBank/DDBJ databases">
        <authorList>
            <person name="Ou C."/>
        </authorList>
    </citation>
    <scope>NUCLEOTIDE SEQUENCE [LARGE SCALE GENOMIC DNA]</scope>
    <source>
        <strain evidence="19">S2</strain>
        <tissue evidence="19">Leaf</tissue>
    </source>
</reference>
<keyword evidence="3 16" id="KW-0812">Transmembrane</keyword>
<reference evidence="20" key="2">
    <citation type="submission" date="2019-10" db="EMBL/GenBank/DDBJ databases">
        <title>A de novo genome assembly of a pear dwarfing rootstock.</title>
        <authorList>
            <person name="Wang F."/>
            <person name="Wang J."/>
            <person name="Li S."/>
            <person name="Zhang Y."/>
            <person name="Fang M."/>
            <person name="Ma L."/>
            <person name="Zhao Y."/>
            <person name="Jiang S."/>
        </authorList>
    </citation>
    <scope>NUCLEOTIDE SEQUENCE [LARGE SCALE GENOMIC DNA]</scope>
</reference>
<dbReference type="EMBL" id="SMOL01000401">
    <property type="protein sequence ID" value="KAB2618183.1"/>
    <property type="molecule type" value="Genomic_DNA"/>
</dbReference>
<keyword evidence="6" id="KW-0863">Zinc-finger</keyword>
<dbReference type="SUPFAM" id="SSF57850">
    <property type="entry name" value="RING/U-box"/>
    <property type="match status" value="1"/>
</dbReference>
<feature type="compositionally biased region" description="Basic and acidic residues" evidence="15">
    <location>
        <begin position="422"/>
        <end position="452"/>
    </location>
</feature>
<sequence length="452" mass="49853">MGQAVVGFSVIACFFLLQLSTANVVLQPSGILVADLPAKFAGAVSSSEICGVLLVSDPLHACSPLRNGLQASETDITRFALVERGECTFEDKVQHAQNAGFHAVIVYDDRKEKLVHMMINSKNVTIRAVFVSKASGEMLKERARGEEGECCIFVLPNEKAWSVFAVSFISFLTVLGLLVIAICAQRNWGWPYSQGRNQLPKSADTEIVDALPCFTFSSAGLDECHNEETCAICLENYKDSEILKVLPCQHDQEKILVIQLVNGKYDFQVNSQSIGTLPHKKMSYQSTTAALNSSHPTFSILSCSGSEVVTVDVQEAKHLLESGYGYLDVRTEEEYKKGHVDVKKILNIPYMFNTPEGRVKNPKFLEEVSSACKKDDLLVVGCQSGVRSLYATADLQAAGFEHVRNMGGGYVAWVEHNFPVTKPEDADQKKPEDELPKKEEDVDQQKETEAEL</sequence>
<evidence type="ECO:0000256" key="9">
    <source>
        <dbReference type="ARBA" id="ARBA00022989"/>
    </source>
</evidence>
<evidence type="ECO:0000256" key="3">
    <source>
        <dbReference type="ARBA" id="ARBA00022692"/>
    </source>
</evidence>
<protein>
    <submittedName>
        <fullName evidence="19">Receptor-like proteiny region</fullName>
    </submittedName>
</protein>
<comment type="caution">
    <text evidence="19">The sequence shown here is derived from an EMBL/GenBank/DDBJ whole genome shotgun (WGS) entry which is preliminary data.</text>
</comment>
<dbReference type="PANTHER" id="PTHR44542:SF12">
    <property type="entry name" value="THIOSULFATE SULFURTRANSFERASE 18"/>
    <property type="match status" value="1"/>
</dbReference>
<dbReference type="GO" id="GO:0012505">
    <property type="term" value="C:endomembrane system"/>
    <property type="evidence" value="ECO:0007669"/>
    <property type="project" value="UniProtKB-SubCell"/>
</dbReference>
<dbReference type="CDD" id="cd00158">
    <property type="entry name" value="RHOD"/>
    <property type="match status" value="1"/>
</dbReference>
<feature type="domain" description="Rhodanese" evidence="18">
    <location>
        <begin position="327"/>
        <end position="422"/>
    </location>
</feature>
<evidence type="ECO:0000256" key="11">
    <source>
        <dbReference type="ARBA" id="ARBA00023157"/>
    </source>
</evidence>
<keyword evidence="4" id="KW-0479">Metal-binding</keyword>
<dbReference type="InterPro" id="IPR046450">
    <property type="entry name" value="PA_dom_sf"/>
</dbReference>
<keyword evidence="7" id="KW-0862">Zinc</keyword>
<dbReference type="Gene3D" id="3.30.40.10">
    <property type="entry name" value="Zinc/RING finger domain, C3HC4 (zinc finger)"/>
    <property type="match status" value="1"/>
</dbReference>
<keyword evidence="19" id="KW-0675">Receptor</keyword>
<evidence type="ECO:0000256" key="6">
    <source>
        <dbReference type="ARBA" id="ARBA00022771"/>
    </source>
</evidence>
<evidence type="ECO:0000256" key="15">
    <source>
        <dbReference type="SAM" id="MobiDB-lite"/>
    </source>
</evidence>
<dbReference type="GO" id="GO:0003824">
    <property type="term" value="F:catalytic activity"/>
    <property type="evidence" value="ECO:0007669"/>
    <property type="project" value="InterPro"/>
</dbReference>
<evidence type="ECO:0000256" key="2">
    <source>
        <dbReference type="ARBA" id="ARBA00022554"/>
    </source>
</evidence>
<dbReference type="InterPro" id="IPR013083">
    <property type="entry name" value="Znf_RING/FYVE/PHD"/>
</dbReference>
<comment type="subcellular location">
    <subcellularLocation>
        <location evidence="13">Endomembrane system</location>
        <topology evidence="13">Single-pass type I membrane protein</topology>
    </subcellularLocation>
    <subcellularLocation>
        <location evidence="14">Protein storage vacuole membrane</location>
    </subcellularLocation>
</comment>
<evidence type="ECO:0000256" key="1">
    <source>
        <dbReference type="ARBA" id="ARBA00022448"/>
    </source>
</evidence>
<dbReference type="Proteomes" id="UP000327157">
    <property type="component" value="Chromosome 15"/>
</dbReference>
<keyword evidence="8" id="KW-0653">Protein transport</keyword>
<keyword evidence="11" id="KW-1015">Disulfide bond</keyword>
<dbReference type="PANTHER" id="PTHR44542">
    <property type="entry name" value="THIOSULFATE SULFURTRANSFERASE 18"/>
    <property type="match status" value="1"/>
</dbReference>
<gene>
    <name evidence="19" type="ORF">D8674_014052</name>
</gene>
<dbReference type="GO" id="GO:0008270">
    <property type="term" value="F:zinc ion binding"/>
    <property type="evidence" value="ECO:0007669"/>
    <property type="project" value="UniProtKB-KW"/>
</dbReference>
<reference evidence="19 20" key="3">
    <citation type="submission" date="2019-11" db="EMBL/GenBank/DDBJ databases">
        <title>A de novo genome assembly of a pear dwarfing rootstock.</title>
        <authorList>
            <person name="Wang F."/>
            <person name="Wang J."/>
            <person name="Li S."/>
            <person name="Zhang Y."/>
            <person name="Fang M."/>
            <person name="Ma L."/>
            <person name="Zhao Y."/>
            <person name="Jiang S."/>
        </authorList>
    </citation>
    <scope>NUCLEOTIDE SEQUENCE [LARGE SCALE GENOMIC DNA]</scope>
    <source>
        <strain evidence="19">S2</strain>
        <tissue evidence="19">Leaf</tissue>
    </source>
</reference>
<dbReference type="SUPFAM" id="SSF52821">
    <property type="entry name" value="Rhodanese/Cell cycle control phosphatase"/>
    <property type="match status" value="1"/>
</dbReference>
<dbReference type="InterPro" id="IPR003137">
    <property type="entry name" value="PA_domain"/>
</dbReference>
<evidence type="ECO:0000256" key="7">
    <source>
        <dbReference type="ARBA" id="ARBA00022833"/>
    </source>
</evidence>
<keyword evidence="2" id="KW-0926">Vacuole</keyword>
<feature type="signal peptide" evidence="17">
    <location>
        <begin position="1"/>
        <end position="22"/>
    </location>
</feature>
<evidence type="ECO:0000256" key="10">
    <source>
        <dbReference type="ARBA" id="ARBA00023136"/>
    </source>
</evidence>
<dbReference type="Pfam" id="PF02225">
    <property type="entry name" value="PA"/>
    <property type="match status" value="1"/>
</dbReference>
<dbReference type="OrthoDB" id="8062037at2759"/>
<dbReference type="InterPro" id="IPR036873">
    <property type="entry name" value="Rhodanese-like_dom_sf"/>
</dbReference>
<evidence type="ECO:0000256" key="8">
    <source>
        <dbReference type="ARBA" id="ARBA00022927"/>
    </source>
</evidence>
<evidence type="ECO:0000256" key="4">
    <source>
        <dbReference type="ARBA" id="ARBA00022723"/>
    </source>
</evidence>
<dbReference type="GO" id="GO:0015031">
    <property type="term" value="P:protein transport"/>
    <property type="evidence" value="ECO:0007669"/>
    <property type="project" value="UniProtKB-KW"/>
</dbReference>
<organism evidence="19 20">
    <name type="scientific">Pyrus ussuriensis x Pyrus communis</name>
    <dbReference type="NCBI Taxonomy" id="2448454"/>
    <lineage>
        <taxon>Eukaryota</taxon>
        <taxon>Viridiplantae</taxon>
        <taxon>Streptophyta</taxon>
        <taxon>Embryophyta</taxon>
        <taxon>Tracheophyta</taxon>
        <taxon>Spermatophyta</taxon>
        <taxon>Magnoliopsida</taxon>
        <taxon>eudicotyledons</taxon>
        <taxon>Gunneridae</taxon>
        <taxon>Pentapetalae</taxon>
        <taxon>rosids</taxon>
        <taxon>fabids</taxon>
        <taxon>Rosales</taxon>
        <taxon>Rosaceae</taxon>
        <taxon>Amygdaloideae</taxon>
        <taxon>Maleae</taxon>
        <taxon>Pyrus</taxon>
    </lineage>
</organism>
<name>A0A5N5GU64_9ROSA</name>
<keyword evidence="1" id="KW-0813">Transport</keyword>
<evidence type="ECO:0000256" key="17">
    <source>
        <dbReference type="SAM" id="SignalP"/>
    </source>
</evidence>
<accession>A0A5N5GU64</accession>